<evidence type="ECO:0000256" key="2">
    <source>
        <dbReference type="PIRSR" id="PIRSR006232-1"/>
    </source>
</evidence>
<dbReference type="CDD" id="cd02910">
    <property type="entry name" value="cupin_Yhhw_N"/>
    <property type="match status" value="1"/>
</dbReference>
<keyword evidence="7" id="KW-1185">Reference proteome</keyword>
<feature type="binding site" evidence="2">
    <location>
        <position position="77"/>
    </location>
    <ligand>
        <name>Fe cation</name>
        <dbReference type="ChEBI" id="CHEBI:24875"/>
    </ligand>
</feature>
<sequence>MGGATRLGGQTPKMTEGDNFMIRKIYSSKLGTSDIGWLKSRFHFSFADYYNPENINFGTLRVLNDDQIFPNSGFDIHPHNEMEIISYVVDGKLTHSDNMGNKNAISRGDIQYMSAGTGVWHSEFNRGQEILRFLQIWIIPDKKGYNPSYGDFPFAWESRKNSWLHMVSDPEGGAPIKIHQDCNIYSLELEAGKEIQFPVNEERQAYLVQIEGSSDINGIDMTERDAMEIIGEPITIKASKTSHILLIEMKKV</sequence>
<dbReference type="PIRSF" id="PIRSF006232">
    <property type="entry name" value="Pirin"/>
    <property type="match status" value="1"/>
</dbReference>
<dbReference type="InterPro" id="IPR014710">
    <property type="entry name" value="RmlC-like_jellyroll"/>
</dbReference>
<dbReference type="GO" id="GO:0046872">
    <property type="term" value="F:metal ion binding"/>
    <property type="evidence" value="ECO:0007669"/>
    <property type="project" value="UniProtKB-KW"/>
</dbReference>
<feature type="binding site" evidence="2">
    <location>
        <position position="79"/>
    </location>
    <ligand>
        <name>Fe cation</name>
        <dbReference type="ChEBI" id="CHEBI:24875"/>
    </ligand>
</feature>
<feature type="binding site" evidence="2">
    <location>
        <position position="121"/>
    </location>
    <ligand>
        <name>Fe cation</name>
        <dbReference type="ChEBI" id="CHEBI:24875"/>
    </ligand>
</feature>
<protein>
    <recommendedName>
        <fullName evidence="8">Pirin N-terminal domain-containing protein</fullName>
    </recommendedName>
</protein>
<accession>A0A1M6K8H7</accession>
<dbReference type="Proteomes" id="UP000184342">
    <property type="component" value="Unassembled WGS sequence"/>
</dbReference>
<feature type="domain" description="Pirin N-terminal" evidence="4">
    <location>
        <begin position="32"/>
        <end position="138"/>
    </location>
</feature>
<proteinExistence type="inferred from homology"/>
<keyword evidence="2" id="KW-0479">Metal-binding</keyword>
<dbReference type="InterPro" id="IPR041602">
    <property type="entry name" value="Quercetinase_C"/>
</dbReference>
<evidence type="ECO:0000256" key="1">
    <source>
        <dbReference type="ARBA" id="ARBA00008416"/>
    </source>
</evidence>
<dbReference type="Gene3D" id="2.60.120.10">
    <property type="entry name" value="Jelly Rolls"/>
    <property type="match status" value="2"/>
</dbReference>
<dbReference type="STRING" id="1122934.SAMN02745691_02149"/>
<evidence type="ECO:0000313" key="6">
    <source>
        <dbReference type="EMBL" id="SHJ55157.1"/>
    </source>
</evidence>
<feature type="binding site" evidence="2">
    <location>
        <position position="123"/>
    </location>
    <ligand>
        <name>Fe cation</name>
        <dbReference type="ChEBI" id="CHEBI:24875"/>
    </ligand>
</feature>
<dbReference type="PANTHER" id="PTHR43212">
    <property type="entry name" value="QUERCETIN 2,3-DIOXYGENASE"/>
    <property type="match status" value="1"/>
</dbReference>
<dbReference type="InterPro" id="IPR003829">
    <property type="entry name" value="Pirin_N_dom"/>
</dbReference>
<dbReference type="AlphaFoldDB" id="A0A1M6K8H7"/>
<dbReference type="InterPro" id="IPR012093">
    <property type="entry name" value="Pirin"/>
</dbReference>
<dbReference type="EMBL" id="FQYT01000025">
    <property type="protein sequence ID" value="SHJ55157.1"/>
    <property type="molecule type" value="Genomic_DNA"/>
</dbReference>
<dbReference type="Pfam" id="PF02678">
    <property type="entry name" value="Pirin"/>
    <property type="match status" value="1"/>
</dbReference>
<comment type="similarity">
    <text evidence="1 3">Belongs to the pirin family.</text>
</comment>
<reference evidence="6 7" key="1">
    <citation type="submission" date="2016-11" db="EMBL/GenBank/DDBJ databases">
        <authorList>
            <person name="Jaros S."/>
            <person name="Januszkiewicz K."/>
            <person name="Wedrychowicz H."/>
        </authorList>
    </citation>
    <scope>NUCLEOTIDE SEQUENCE [LARGE SCALE GENOMIC DNA]</scope>
    <source>
        <strain evidence="6 7">DSM 15970</strain>
    </source>
</reference>
<evidence type="ECO:0000313" key="7">
    <source>
        <dbReference type="Proteomes" id="UP000184342"/>
    </source>
</evidence>
<evidence type="ECO:0000259" key="5">
    <source>
        <dbReference type="Pfam" id="PF17954"/>
    </source>
</evidence>
<feature type="domain" description="Quercetin 2,3-dioxygenase C-terminal cupin" evidence="5">
    <location>
        <begin position="167"/>
        <end position="249"/>
    </location>
</feature>
<dbReference type="SUPFAM" id="SSF51182">
    <property type="entry name" value="RmlC-like cupins"/>
    <property type="match status" value="1"/>
</dbReference>
<evidence type="ECO:0000256" key="3">
    <source>
        <dbReference type="RuleBase" id="RU003457"/>
    </source>
</evidence>
<gene>
    <name evidence="6" type="ORF">SAMN02745691_02149</name>
</gene>
<dbReference type="Pfam" id="PF17954">
    <property type="entry name" value="Pirin_C_2"/>
    <property type="match status" value="1"/>
</dbReference>
<name>A0A1M6K8H7_9FIRM</name>
<organism evidence="6 7">
    <name type="scientific">Parasporobacterium paucivorans DSM 15970</name>
    <dbReference type="NCBI Taxonomy" id="1122934"/>
    <lineage>
        <taxon>Bacteria</taxon>
        <taxon>Bacillati</taxon>
        <taxon>Bacillota</taxon>
        <taxon>Clostridia</taxon>
        <taxon>Lachnospirales</taxon>
        <taxon>Lachnospiraceae</taxon>
        <taxon>Parasporobacterium</taxon>
    </lineage>
</organism>
<keyword evidence="2" id="KW-0408">Iron</keyword>
<evidence type="ECO:0000259" key="4">
    <source>
        <dbReference type="Pfam" id="PF02678"/>
    </source>
</evidence>
<comment type="cofactor">
    <cofactor evidence="2">
        <name>Fe cation</name>
        <dbReference type="ChEBI" id="CHEBI:24875"/>
    </cofactor>
    <text evidence="2">Binds 1 Fe cation per subunit.</text>
</comment>
<evidence type="ECO:0008006" key="8">
    <source>
        <dbReference type="Google" id="ProtNLM"/>
    </source>
</evidence>
<dbReference type="PANTHER" id="PTHR43212:SF3">
    <property type="entry name" value="QUERCETIN 2,3-DIOXYGENASE"/>
    <property type="match status" value="1"/>
</dbReference>
<dbReference type="InterPro" id="IPR011051">
    <property type="entry name" value="RmlC_Cupin_sf"/>
</dbReference>